<dbReference type="SMART" id="SM00342">
    <property type="entry name" value="HTH_ARAC"/>
    <property type="match status" value="1"/>
</dbReference>
<dbReference type="EMBL" id="FNDZ01000003">
    <property type="protein sequence ID" value="SDI62737.1"/>
    <property type="molecule type" value="Genomic_DNA"/>
</dbReference>
<dbReference type="GO" id="GO:0003700">
    <property type="term" value="F:DNA-binding transcription factor activity"/>
    <property type="evidence" value="ECO:0007669"/>
    <property type="project" value="InterPro"/>
</dbReference>
<reference evidence="5 6" key="1">
    <citation type="submission" date="2016-10" db="EMBL/GenBank/DDBJ databases">
        <authorList>
            <person name="de Groot N.N."/>
        </authorList>
    </citation>
    <scope>NUCLEOTIDE SEQUENCE [LARGE SCALE GENOMIC DNA]</scope>
    <source>
        <strain evidence="5 6">CGMCC 1.5058</strain>
    </source>
</reference>
<dbReference type="Pfam" id="PF02311">
    <property type="entry name" value="AraC_binding"/>
    <property type="match status" value="1"/>
</dbReference>
<dbReference type="InterPro" id="IPR009057">
    <property type="entry name" value="Homeodomain-like_sf"/>
</dbReference>
<proteinExistence type="predicted"/>
<accession>A0A1G8M4J5</accession>
<dbReference type="Proteomes" id="UP000183255">
    <property type="component" value="Unassembled WGS sequence"/>
</dbReference>
<evidence type="ECO:0000313" key="5">
    <source>
        <dbReference type="EMBL" id="SDI62737.1"/>
    </source>
</evidence>
<dbReference type="InterPro" id="IPR037923">
    <property type="entry name" value="HTH-like"/>
</dbReference>
<organism evidence="5 6">
    <name type="scientific">Proteiniclasticum ruminis</name>
    <dbReference type="NCBI Taxonomy" id="398199"/>
    <lineage>
        <taxon>Bacteria</taxon>
        <taxon>Bacillati</taxon>
        <taxon>Bacillota</taxon>
        <taxon>Clostridia</taxon>
        <taxon>Eubacteriales</taxon>
        <taxon>Clostridiaceae</taxon>
        <taxon>Proteiniclasticum</taxon>
    </lineage>
</organism>
<dbReference type="PANTHER" id="PTHR43280">
    <property type="entry name" value="ARAC-FAMILY TRANSCRIPTIONAL REGULATOR"/>
    <property type="match status" value="1"/>
</dbReference>
<feature type="domain" description="HTH araC/xylS-type" evidence="4">
    <location>
        <begin position="213"/>
        <end position="310"/>
    </location>
</feature>
<dbReference type="SUPFAM" id="SSF46689">
    <property type="entry name" value="Homeodomain-like"/>
    <property type="match status" value="2"/>
</dbReference>
<evidence type="ECO:0000256" key="1">
    <source>
        <dbReference type="ARBA" id="ARBA00023015"/>
    </source>
</evidence>
<evidence type="ECO:0000256" key="3">
    <source>
        <dbReference type="ARBA" id="ARBA00023163"/>
    </source>
</evidence>
<evidence type="ECO:0000256" key="2">
    <source>
        <dbReference type="ARBA" id="ARBA00023125"/>
    </source>
</evidence>
<protein>
    <submittedName>
        <fullName evidence="5">AraC-type DNA-binding protein</fullName>
    </submittedName>
</protein>
<evidence type="ECO:0000313" key="6">
    <source>
        <dbReference type="Proteomes" id="UP000183255"/>
    </source>
</evidence>
<sequence>MMILAMGLANIAHYRLRWKYYDKGAKIMAKRNNDYSTRQHMERTDYELFYYKHKQFKNVSLHHHDFFEVYYFVNGEVEYQIEGRNYHLFPGDIILVNHKELHQAVIGETEKNYERYVLWINKEYLKSLSSRKTDLTRCFLDKNKKTLLRMSMENQQLLRGILDKLHAEETHRGFGEDLLPKALLMELMVELNRMSFEEEETLPPQIKKNQLIDSVISYINEHLEEEISMDDLASHFYISKYHLSREFKKYTGTTLYRYVVQKRLIKAKGLILEGQPITSVYENCGFGDYSNFFRAFKNEYGITPKEFLSVMAERENLGLVGSVEDNKGPSF</sequence>
<gene>
    <name evidence="5" type="ORF">SAMN05421804_103276</name>
</gene>
<dbReference type="InterPro" id="IPR018060">
    <property type="entry name" value="HTH_AraC"/>
</dbReference>
<dbReference type="InterPro" id="IPR003313">
    <property type="entry name" value="AraC-bd"/>
</dbReference>
<dbReference type="RefSeq" id="WP_242848020.1">
    <property type="nucleotide sequence ID" value="NZ_FNDZ01000003.1"/>
</dbReference>
<dbReference type="Gene3D" id="1.10.10.60">
    <property type="entry name" value="Homeodomain-like"/>
    <property type="match status" value="2"/>
</dbReference>
<dbReference type="PROSITE" id="PS01124">
    <property type="entry name" value="HTH_ARAC_FAMILY_2"/>
    <property type="match status" value="1"/>
</dbReference>
<evidence type="ECO:0000259" key="4">
    <source>
        <dbReference type="PROSITE" id="PS01124"/>
    </source>
</evidence>
<dbReference type="PANTHER" id="PTHR43280:SF34">
    <property type="entry name" value="ARAC-FAMILY TRANSCRIPTIONAL REGULATOR"/>
    <property type="match status" value="1"/>
</dbReference>
<dbReference type="AlphaFoldDB" id="A0A1G8M4J5"/>
<keyword evidence="1" id="KW-0805">Transcription regulation</keyword>
<dbReference type="GO" id="GO:0043565">
    <property type="term" value="F:sequence-specific DNA binding"/>
    <property type="evidence" value="ECO:0007669"/>
    <property type="project" value="InterPro"/>
</dbReference>
<dbReference type="Pfam" id="PF12833">
    <property type="entry name" value="HTH_18"/>
    <property type="match status" value="1"/>
</dbReference>
<keyword evidence="2 5" id="KW-0238">DNA-binding</keyword>
<name>A0A1G8M4J5_9CLOT</name>
<dbReference type="SUPFAM" id="SSF51215">
    <property type="entry name" value="Regulatory protein AraC"/>
    <property type="match status" value="1"/>
</dbReference>
<dbReference type="Gene3D" id="2.60.120.10">
    <property type="entry name" value="Jelly Rolls"/>
    <property type="match status" value="1"/>
</dbReference>
<keyword evidence="3" id="KW-0804">Transcription</keyword>
<dbReference type="InterPro" id="IPR014710">
    <property type="entry name" value="RmlC-like_jellyroll"/>
</dbReference>